<comment type="subcellular location">
    <subcellularLocation>
        <location evidence="1">Cell outer membrane</location>
    </subcellularLocation>
</comment>
<evidence type="ECO:0000259" key="9">
    <source>
        <dbReference type="Pfam" id="PF14322"/>
    </source>
</evidence>
<feature type="chain" id="PRO_5020413417" evidence="7">
    <location>
        <begin position="27"/>
        <end position="498"/>
    </location>
</feature>
<dbReference type="InterPro" id="IPR011990">
    <property type="entry name" value="TPR-like_helical_dom_sf"/>
</dbReference>
<evidence type="ECO:0000256" key="5">
    <source>
        <dbReference type="ARBA" id="ARBA00023237"/>
    </source>
</evidence>
<dbReference type="SUPFAM" id="SSF48452">
    <property type="entry name" value="TPR-like"/>
    <property type="match status" value="1"/>
</dbReference>
<sequence length="498" mass="54832">MKRIHKSMAIALVGGLSLVTSCQNFLDVPPQGQQTPTDFFSSNPDAATTLVNAVYAKMLDWNFHSFSWNGVTSMTSDDAEKGSSPGDTGTDKDQLDNLTFTPSSLSFNEVWVGQYEGVARANQALTNLPNLTIGDTLKNRLVGEASFLRAYFYFNLVRCFGGVPLITTVADPTNPTDIEQGRVRATREQVYALIERDLQTAVTNLPEKTQYGTADLGRASKGAAKALLAKVSMYQKKWNVVQQLTDEIIASGQYSLLPNYGEIWRESSENGPESVFEIQGKGTTPNRGVQGYFESQGARGDGGWGWGFNVPTEDLEKAYSVGDTRKDGTIIRRGTTLWDGQVVSANAENPRYNFKAYISRTRESYNGDNWETNKNIRVLRYAEVLLMNAEAANELGQSAKALTSLNLVRARARGGATGVVPNVTTTAQAALRTAIWNERRLELAFEHDRWFDLVRQGRAAEVLRAQGKNFVVGKHELFPIPQNQIQLSGGALTQNPGY</sequence>
<dbReference type="PROSITE" id="PS51257">
    <property type="entry name" value="PROKAR_LIPOPROTEIN"/>
    <property type="match status" value="1"/>
</dbReference>
<name>A0A4Q2USZ3_9BACT</name>
<dbReference type="InterPro" id="IPR033985">
    <property type="entry name" value="SusD-like_N"/>
</dbReference>
<dbReference type="RefSeq" id="WP_129601193.1">
    <property type="nucleotide sequence ID" value="NZ_SBLB01000002.1"/>
</dbReference>
<dbReference type="InterPro" id="IPR012944">
    <property type="entry name" value="SusD_RagB_dom"/>
</dbReference>
<dbReference type="AlphaFoldDB" id="A0A4Q2USZ3"/>
<evidence type="ECO:0000256" key="6">
    <source>
        <dbReference type="SAM" id="MobiDB-lite"/>
    </source>
</evidence>
<dbReference type="Proteomes" id="UP000290407">
    <property type="component" value="Unassembled WGS sequence"/>
</dbReference>
<evidence type="ECO:0000313" key="10">
    <source>
        <dbReference type="EMBL" id="RYC69939.1"/>
    </source>
</evidence>
<evidence type="ECO:0000256" key="1">
    <source>
        <dbReference type="ARBA" id="ARBA00004442"/>
    </source>
</evidence>
<gene>
    <name evidence="10" type="ORF">EQG79_08685</name>
</gene>
<feature type="region of interest" description="Disordered" evidence="6">
    <location>
        <begin position="76"/>
        <end position="95"/>
    </location>
</feature>
<dbReference type="Gene3D" id="1.25.40.390">
    <property type="match status" value="1"/>
</dbReference>
<evidence type="ECO:0000256" key="2">
    <source>
        <dbReference type="ARBA" id="ARBA00006275"/>
    </source>
</evidence>
<organism evidence="10 11">
    <name type="scientific">Spirosoma sordidisoli</name>
    <dbReference type="NCBI Taxonomy" id="2502893"/>
    <lineage>
        <taxon>Bacteria</taxon>
        <taxon>Pseudomonadati</taxon>
        <taxon>Bacteroidota</taxon>
        <taxon>Cytophagia</taxon>
        <taxon>Cytophagales</taxon>
        <taxon>Cytophagaceae</taxon>
        <taxon>Spirosoma</taxon>
    </lineage>
</organism>
<evidence type="ECO:0000259" key="8">
    <source>
        <dbReference type="Pfam" id="PF07980"/>
    </source>
</evidence>
<keyword evidence="4" id="KW-0472">Membrane</keyword>
<protein>
    <submittedName>
        <fullName evidence="10">RagB/SusD family nutrient uptake outer membrane protein</fullName>
    </submittedName>
</protein>
<feature type="signal peptide" evidence="7">
    <location>
        <begin position="1"/>
        <end position="26"/>
    </location>
</feature>
<keyword evidence="3 7" id="KW-0732">Signal</keyword>
<keyword evidence="5" id="KW-0998">Cell outer membrane</keyword>
<dbReference type="Pfam" id="PF07980">
    <property type="entry name" value="SusD_RagB"/>
    <property type="match status" value="1"/>
</dbReference>
<evidence type="ECO:0000256" key="7">
    <source>
        <dbReference type="SAM" id="SignalP"/>
    </source>
</evidence>
<keyword evidence="11" id="KW-1185">Reference proteome</keyword>
<proteinExistence type="inferred from homology"/>
<dbReference type="CDD" id="cd08977">
    <property type="entry name" value="SusD"/>
    <property type="match status" value="1"/>
</dbReference>
<dbReference type="GO" id="GO:0009279">
    <property type="term" value="C:cell outer membrane"/>
    <property type="evidence" value="ECO:0007669"/>
    <property type="project" value="UniProtKB-SubCell"/>
</dbReference>
<comment type="caution">
    <text evidence="10">The sequence shown here is derived from an EMBL/GenBank/DDBJ whole genome shotgun (WGS) entry which is preliminary data.</text>
</comment>
<feature type="domain" description="RagB/SusD" evidence="8">
    <location>
        <begin position="302"/>
        <end position="498"/>
    </location>
</feature>
<dbReference type="Pfam" id="PF14322">
    <property type="entry name" value="SusD-like_3"/>
    <property type="match status" value="1"/>
</dbReference>
<dbReference type="EMBL" id="SBLB01000002">
    <property type="protein sequence ID" value="RYC69939.1"/>
    <property type="molecule type" value="Genomic_DNA"/>
</dbReference>
<reference evidence="10 11" key="1">
    <citation type="submission" date="2019-01" db="EMBL/GenBank/DDBJ databases">
        <title>Spirosoma flava sp. nov., a propanil-degrading bacterium isolated from herbicide-contaminated soil.</title>
        <authorList>
            <person name="Zhang L."/>
            <person name="Jiang J.-D."/>
        </authorList>
    </citation>
    <scope>NUCLEOTIDE SEQUENCE [LARGE SCALE GENOMIC DNA]</scope>
    <source>
        <strain evidence="10 11">TY50</strain>
    </source>
</reference>
<evidence type="ECO:0000256" key="3">
    <source>
        <dbReference type="ARBA" id="ARBA00022729"/>
    </source>
</evidence>
<comment type="similarity">
    <text evidence="2">Belongs to the SusD family.</text>
</comment>
<evidence type="ECO:0000313" key="11">
    <source>
        <dbReference type="Proteomes" id="UP000290407"/>
    </source>
</evidence>
<feature type="domain" description="SusD-like N-terminal" evidence="9">
    <location>
        <begin position="25"/>
        <end position="231"/>
    </location>
</feature>
<accession>A0A4Q2USZ3</accession>
<evidence type="ECO:0000256" key="4">
    <source>
        <dbReference type="ARBA" id="ARBA00023136"/>
    </source>
</evidence>